<sequence>MELKRVHAEGSDYRSLIIVKKESKISEIMDLKGKTIAFEDIGSSSAYFMPYIELVKYGVSQEIKNSKGSLKNKNSVKYVFSGSEFGLVSDLMSDKVDAIAYSDQDYEELLPSIKNQVKIIHSSVSYPKGLELFNSNMDRKLQFKIVNILMNMNESSAAASVLNGYFKTKQFEIFYENNSIENAKKTIKSGLVPLR</sequence>
<dbReference type="PANTHER" id="PTHR35841:SF1">
    <property type="entry name" value="PHOSPHONATES-BINDING PERIPLASMIC PROTEIN"/>
    <property type="match status" value="1"/>
</dbReference>
<dbReference type="EMBL" id="QFXC01000011">
    <property type="protein sequence ID" value="RDH82455.1"/>
    <property type="molecule type" value="Genomic_DNA"/>
</dbReference>
<accession>A0A370DC43</accession>
<evidence type="ECO:0000313" key="1">
    <source>
        <dbReference type="EMBL" id="RDH82455.1"/>
    </source>
</evidence>
<name>A0A370DC43_9GAMM</name>
<evidence type="ECO:0000313" key="2">
    <source>
        <dbReference type="Proteomes" id="UP000254266"/>
    </source>
</evidence>
<protein>
    <recommendedName>
        <fullName evidence="3">Solute-binding protein family 3/N-terminal domain-containing protein</fullName>
    </recommendedName>
</protein>
<dbReference type="Pfam" id="PF12974">
    <property type="entry name" value="Phosphonate-bd"/>
    <property type="match status" value="1"/>
</dbReference>
<dbReference type="PANTHER" id="PTHR35841">
    <property type="entry name" value="PHOSPHONATES-BINDING PERIPLASMIC PROTEIN"/>
    <property type="match status" value="1"/>
</dbReference>
<evidence type="ECO:0008006" key="3">
    <source>
        <dbReference type="Google" id="ProtNLM"/>
    </source>
</evidence>
<keyword evidence="2" id="KW-1185">Reference proteome</keyword>
<dbReference type="Gene3D" id="3.40.190.10">
    <property type="entry name" value="Periplasmic binding protein-like II"/>
    <property type="match status" value="1"/>
</dbReference>
<dbReference type="SUPFAM" id="SSF53850">
    <property type="entry name" value="Periplasmic binding protein-like II"/>
    <property type="match status" value="1"/>
</dbReference>
<comment type="caution">
    <text evidence="1">The sequence shown here is derived from an EMBL/GenBank/DDBJ whole genome shotgun (WGS) entry which is preliminary data.</text>
</comment>
<dbReference type="AlphaFoldDB" id="A0A370DC43"/>
<proteinExistence type="predicted"/>
<organism evidence="1 2">
    <name type="scientific">endosymbiont of Galathealinum brachiosum</name>
    <dbReference type="NCBI Taxonomy" id="2200906"/>
    <lineage>
        <taxon>Bacteria</taxon>
        <taxon>Pseudomonadati</taxon>
        <taxon>Pseudomonadota</taxon>
        <taxon>Gammaproteobacteria</taxon>
        <taxon>sulfur-oxidizing symbionts</taxon>
    </lineage>
</organism>
<reference evidence="1 2" key="1">
    <citation type="journal article" date="2018" name="ISME J.">
        <title>Endosymbiont genomes yield clues of tubeworm success.</title>
        <authorList>
            <person name="Li Y."/>
            <person name="Liles M.R."/>
            <person name="Halanych K.M."/>
        </authorList>
    </citation>
    <scope>NUCLEOTIDE SEQUENCE [LARGE SCALE GENOMIC DNA]</scope>
    <source>
        <strain evidence="1">A1464</strain>
    </source>
</reference>
<gene>
    <name evidence="1" type="ORF">DIZ80_09185</name>
</gene>
<dbReference type="Proteomes" id="UP000254266">
    <property type="component" value="Unassembled WGS sequence"/>
</dbReference>